<dbReference type="InterPro" id="IPR027417">
    <property type="entry name" value="P-loop_NTPase"/>
</dbReference>
<feature type="transmembrane region" description="Helical" evidence="2">
    <location>
        <begin position="760"/>
        <end position="779"/>
    </location>
</feature>
<feature type="compositionally biased region" description="Polar residues" evidence="1">
    <location>
        <begin position="13"/>
        <end position="23"/>
    </location>
</feature>
<organism evidence="3 4">
    <name type="scientific">Cylindrotheca closterium</name>
    <dbReference type="NCBI Taxonomy" id="2856"/>
    <lineage>
        <taxon>Eukaryota</taxon>
        <taxon>Sar</taxon>
        <taxon>Stramenopiles</taxon>
        <taxon>Ochrophyta</taxon>
        <taxon>Bacillariophyta</taxon>
        <taxon>Bacillariophyceae</taxon>
        <taxon>Bacillariophycidae</taxon>
        <taxon>Bacillariales</taxon>
        <taxon>Bacillariaceae</taxon>
        <taxon>Cylindrotheca</taxon>
    </lineage>
</organism>
<evidence type="ECO:0000256" key="1">
    <source>
        <dbReference type="SAM" id="MobiDB-lite"/>
    </source>
</evidence>
<keyword evidence="2" id="KW-0812">Transmembrane</keyword>
<accession>A0AAD2CDK0</accession>
<protein>
    <submittedName>
        <fullName evidence="3">Uncharacterized protein</fullName>
    </submittedName>
</protein>
<proteinExistence type="predicted"/>
<evidence type="ECO:0000313" key="3">
    <source>
        <dbReference type="EMBL" id="CAJ1930945.1"/>
    </source>
</evidence>
<evidence type="ECO:0000256" key="2">
    <source>
        <dbReference type="SAM" id="Phobius"/>
    </source>
</evidence>
<sequence>MSNLPLFQKQEGKSSYGSANGTTADEETGPLLLVATTSSARTIGDVEVAETILALFLHSDRRHELNRHPKTNPNRPPEKRFKRHRNYYVWQLNQFRHWWKTSRLLVRLSGGYEYCLNPVNWIAMGSYAVQKRKQGKRAVRSMKAIGRGGVSRDFLTNVKLGTRSIRLILAIARGYEARRDHRLVEVGMAEAFAFMGNRSFRWFARHFVDESTKQVFLPFSAIYIAPYLDQNSRPVIVTLGFLRAILSFAVSFLGSRFGRQLTYSTYNVTHNRWKAVQGIEQFHPNAGAFQDTVLDQELLEFGHQVAEAIGHGAVPEETRSKLLSIGFLVVGSGQGGYACYRRLEPDRSVAIFLHLTPYGPSILGEMPRYVVLERKKIERGTQHSDVTIMDAAVEPEESIYGYTYSGAFFKNQEWAALRLRYDDTLTAYKTACNRLKTSWSLRGKNAINTPPSSLMTLKDFIRSGHTPMKARKDKHRWKELAKQVKKMSALVAKYQKQGKAPKRVILYLEGLDCTAKSSTGGLICSALEDCGYVVRTAQHNRPPTPEQRQKPWMDRGRFEYPEDVYKEEERVPEYTALVWDRGPAGDFVYGNFSELNEKDRMKKYDEFRQYDAKCREEGVLLFKLLFVADKDSIAATLGKRLAHKHIVKDLHTWLDANSVEHFREGLEAIERHIDPTDFVAFNKYERNLHVFTEFARNTDKMGPIGPWTVVNTCKRHPARLRLLQTFERELKKFANRDYEDVPIHPMKIMISGKDDPVHPVSIRAMIQIILLFWVIWFYADITWKVDIMRIMEE</sequence>
<evidence type="ECO:0000313" key="4">
    <source>
        <dbReference type="Proteomes" id="UP001295423"/>
    </source>
</evidence>
<keyword evidence="2" id="KW-1133">Transmembrane helix</keyword>
<dbReference type="EMBL" id="CAKOGP040000113">
    <property type="protein sequence ID" value="CAJ1930945.1"/>
    <property type="molecule type" value="Genomic_DNA"/>
</dbReference>
<reference evidence="3" key="1">
    <citation type="submission" date="2023-08" db="EMBL/GenBank/DDBJ databases">
        <authorList>
            <person name="Audoor S."/>
            <person name="Bilcke G."/>
        </authorList>
    </citation>
    <scope>NUCLEOTIDE SEQUENCE</scope>
</reference>
<feature type="region of interest" description="Disordered" evidence="1">
    <location>
        <begin position="1"/>
        <end position="23"/>
    </location>
</feature>
<keyword evidence="2" id="KW-0472">Membrane</keyword>
<dbReference type="Gene3D" id="3.40.50.300">
    <property type="entry name" value="P-loop containing nucleotide triphosphate hydrolases"/>
    <property type="match status" value="1"/>
</dbReference>
<comment type="caution">
    <text evidence="3">The sequence shown here is derived from an EMBL/GenBank/DDBJ whole genome shotgun (WGS) entry which is preliminary data.</text>
</comment>
<dbReference type="AlphaFoldDB" id="A0AAD2CDK0"/>
<dbReference type="Proteomes" id="UP001295423">
    <property type="component" value="Unassembled WGS sequence"/>
</dbReference>
<name>A0AAD2CDK0_9STRA</name>
<keyword evidence="4" id="KW-1185">Reference proteome</keyword>
<gene>
    <name evidence="3" type="ORF">CYCCA115_LOCUS2165</name>
</gene>